<dbReference type="Gene3D" id="1.10.8.60">
    <property type="match status" value="1"/>
</dbReference>
<dbReference type="Proteomes" id="UP000323075">
    <property type="component" value="Unassembled WGS sequence"/>
</dbReference>
<accession>A0A4D6GY10</accession>
<protein>
    <submittedName>
        <fullName evidence="3">Cdc6-related protein, AAA superfamily ATPase</fullName>
    </submittedName>
    <submittedName>
        <fullName evidence="2">Orc1-type DNA replication protein</fullName>
    </submittedName>
</protein>
<proteinExistence type="predicted"/>
<evidence type="ECO:0000313" key="4">
    <source>
        <dbReference type="Proteomes" id="UP000296216"/>
    </source>
</evidence>
<reference evidence="2" key="3">
    <citation type="journal article" name="MicrobiologyOpen">
        <title>Whole-genome comparison between the type strain of Halobacterium salinarum (DSM 3754(T)) and the laboratory strains R1 and NRC-1.</title>
        <authorList>
            <person name="Pfeiffer F."/>
            <person name="Losensky G."/>
            <person name="Marchfelder A."/>
            <person name="Habermann B."/>
            <person name="Dyall-Smith M."/>
        </authorList>
    </citation>
    <scope>NUCLEOTIDE SEQUENCE</scope>
    <source>
        <strain evidence="2">91-R6</strain>
    </source>
</reference>
<dbReference type="RefSeq" id="WP_010903444.1">
    <property type="nucleotide sequence ID" value="NZ_VRYN01000001.1"/>
</dbReference>
<evidence type="ECO:0000259" key="1">
    <source>
        <dbReference type="Pfam" id="PF13191"/>
    </source>
</evidence>
<name>A0A4D6GY10_HALS9</name>
<dbReference type="InterPro" id="IPR027417">
    <property type="entry name" value="P-loop_NTPase"/>
</dbReference>
<reference evidence="2 4" key="1">
    <citation type="journal article" date="2019" name="Microbiol. Resour. Announc.">
        <title>The Genome Sequence of the Halobacterium salinarum Type Strain Is Closely Related to That of Laboratory Strains NRC-1 and R1.</title>
        <authorList>
            <person name="Pfeiffer F."/>
            <person name="Marchfelder A."/>
            <person name="Habermann B."/>
            <person name="Dyall-Smith M.L."/>
        </authorList>
    </citation>
    <scope>NUCLEOTIDE SEQUENCE [LARGE SCALE GENOMIC DNA]</scope>
    <source>
        <strain evidence="2">91-R6</strain>
        <strain evidence="4">ATCC 33171 / DSM 3754 / JCM 8978 / NBRC 102687 / NCIMB 764 / 91-R6</strain>
    </source>
</reference>
<dbReference type="Gene3D" id="3.40.50.300">
    <property type="entry name" value="P-loop containing nucleotide triphosphate hydrolases"/>
    <property type="match status" value="1"/>
</dbReference>
<dbReference type="InterPro" id="IPR041664">
    <property type="entry name" value="AAA_16"/>
</dbReference>
<dbReference type="GeneID" id="68694567"/>
<evidence type="ECO:0000313" key="3">
    <source>
        <dbReference type="EMBL" id="TYO81890.1"/>
    </source>
</evidence>
<organism evidence="2 4">
    <name type="scientific">Halobacterium salinarum (strain ATCC 33171 / DSM 3754 / JCM 8978 / NBRC 102687 / NCIMB 764 / 91-R6)</name>
    <dbReference type="NCBI Taxonomy" id="2597657"/>
    <lineage>
        <taxon>Archaea</taxon>
        <taxon>Methanobacteriati</taxon>
        <taxon>Methanobacteriota</taxon>
        <taxon>Stenosarchaea group</taxon>
        <taxon>Halobacteria</taxon>
        <taxon>Halobacteriales</taxon>
        <taxon>Halobacteriaceae</taxon>
        <taxon>Halobacterium</taxon>
    </lineage>
</organism>
<sequence length="390" mass="40868">MDLDARITRRQRRSTDAALITDFEPLSPVAHITEPSDRGPAFERLLDHFSPAFDGALPPNAYLHGPPGAGKSAVVSALFARLARHATGDAVIHTSTRAGTPQPSTPASAMPAFVYVDRRTATTPFAFSHAVLDALVSESVPTHGVSTAAIRDRLADAVAAHPTGVVVAVDHTTTAAPVAELLTALPDRARWLAVGRSEPSDAALTAHTDRDLRIDAYQRQTLVGVVTTRASLALGQHAFTQQHARRIAAWSDGNAHDALAALAVAAHAADSAGRSRLTDADIEAGIQDVPRGGVVLGRPLAVSDAKQRVLAALLDTDATHGSVTEAADAVTATPGVSLSQSTVTRLLYELSGDGIVERVRATTTDSAGRPPSRVAVRFAPTAFRRLRARA</sequence>
<evidence type="ECO:0000313" key="2">
    <source>
        <dbReference type="EMBL" id="QCC45628.1"/>
    </source>
</evidence>
<reference evidence="3 5" key="2">
    <citation type="submission" date="2019-07" db="EMBL/GenBank/DDBJ databases">
        <title>Genomic Encyclopedia of Archaeal and Bacterial Type Strains, Phase II (KMG-II): from individual species to whole genera.</title>
        <authorList>
            <person name="Goeker M."/>
        </authorList>
    </citation>
    <scope>NUCLEOTIDE SEQUENCE [LARGE SCALE GENOMIC DNA]</scope>
    <source>
        <strain evidence="3 5">DSM 3754</strain>
    </source>
</reference>
<dbReference type="EMBL" id="CP038631">
    <property type="protein sequence ID" value="QCC45628.1"/>
    <property type="molecule type" value="Genomic_DNA"/>
</dbReference>
<dbReference type="Proteomes" id="UP000296216">
    <property type="component" value="Chromosome"/>
</dbReference>
<dbReference type="AlphaFoldDB" id="A0A4D6GY10"/>
<gene>
    <name evidence="2" type="primary">orc11</name>
    <name evidence="3" type="ORF">APQ99_00402</name>
    <name evidence="2" type="ORF">HBSAL_09925</name>
</gene>
<dbReference type="Pfam" id="PF13191">
    <property type="entry name" value="AAA_16"/>
    <property type="match status" value="1"/>
</dbReference>
<feature type="domain" description="Orc1-like AAA ATPase" evidence="1">
    <location>
        <begin position="38"/>
        <end position="187"/>
    </location>
</feature>
<dbReference type="EMBL" id="VRYN01000001">
    <property type="protein sequence ID" value="TYO81890.1"/>
    <property type="molecule type" value="Genomic_DNA"/>
</dbReference>
<dbReference type="SUPFAM" id="SSF52540">
    <property type="entry name" value="P-loop containing nucleoside triphosphate hydrolases"/>
    <property type="match status" value="1"/>
</dbReference>
<evidence type="ECO:0000313" key="5">
    <source>
        <dbReference type="Proteomes" id="UP000323075"/>
    </source>
</evidence>